<keyword evidence="6" id="KW-0731">Sigma factor</keyword>
<sequence length="477" mass="54864">MLNQKLQLKLSQKLSPQQIQLMKLIQLSTLEFEEKIKNEIEENPALERGVEDLDTNNELDNKEENFNENEVDIDSYLSEDDTPSYELNYYNSNDSSNKEIPVSGGISFHQFLDNQAKNLILDEADKPIADFIIGSIDESGYVRRDIDDLIDDLAFTQNLIVKKEKVELILKKIQQLDPPGVGARSLKECLSLQLNRKDKNKKSIFNALKIIENEFELFSGKKYKQLIEKLGISDIELKESINEISKLNPKPGGSISSEVQNNTIIPDFILTLEDGNLIVEINRRNSPELKLSNSYKEMLKGYKDDPNKKKSQNEAIQFIKQKLDSAKWFIEAIEQRQKTLFVTINAIIDFQKDYFLTGEEKLLKPMILKDIAKKVDMDISTISRVANSKYIDTPYGIKLLKSYFSEGMKNIEGEDISTIEIKKILKEIIDNENKNKPLADLELSKRLIDAGYKVARRTIAKYREQMDIPVARLRKEL</sequence>
<evidence type="ECO:0008006" key="12">
    <source>
        <dbReference type="Google" id="ProtNLM"/>
    </source>
</evidence>
<feature type="domain" description="RNA polymerase sigma factor 54 DNA-binding" evidence="9">
    <location>
        <begin position="317"/>
        <end position="475"/>
    </location>
</feature>
<keyword evidence="8" id="KW-0804">Transcription</keyword>
<keyword evidence="4" id="KW-0548">Nucleotidyltransferase</keyword>
<evidence type="ECO:0000259" key="10">
    <source>
        <dbReference type="Pfam" id="PF04963"/>
    </source>
</evidence>
<dbReference type="InterPro" id="IPR038709">
    <property type="entry name" value="RpoN_core-bd_sf"/>
</dbReference>
<dbReference type="GO" id="GO:0016987">
    <property type="term" value="F:sigma factor activity"/>
    <property type="evidence" value="ECO:0007669"/>
    <property type="project" value="UniProtKB-KW"/>
</dbReference>
<dbReference type="Gene3D" id="1.10.10.60">
    <property type="entry name" value="Homeodomain-like"/>
    <property type="match status" value="1"/>
</dbReference>
<dbReference type="Pfam" id="PF04552">
    <property type="entry name" value="Sigma54_DBD"/>
    <property type="match status" value="1"/>
</dbReference>
<dbReference type="Pfam" id="PF00309">
    <property type="entry name" value="Sigma54_AID"/>
    <property type="match status" value="1"/>
</dbReference>
<dbReference type="PIRSF" id="PIRSF000774">
    <property type="entry name" value="RpoN"/>
    <property type="match status" value="1"/>
</dbReference>
<dbReference type="GO" id="GO:0001216">
    <property type="term" value="F:DNA-binding transcription activator activity"/>
    <property type="evidence" value="ECO:0007669"/>
    <property type="project" value="InterPro"/>
</dbReference>
<dbReference type="Pfam" id="PF04963">
    <property type="entry name" value="Sigma54_CBD"/>
    <property type="match status" value="1"/>
</dbReference>
<dbReference type="Gene3D" id="1.10.10.1330">
    <property type="entry name" value="RNA polymerase sigma-54 factor, core-binding domain"/>
    <property type="match status" value="1"/>
</dbReference>
<dbReference type="AlphaFoldDB" id="A0A381PU20"/>
<accession>A0A381PU20</accession>
<dbReference type="NCBIfam" id="TIGR02395">
    <property type="entry name" value="rpoN_sigma"/>
    <property type="match status" value="1"/>
</dbReference>
<organism evidence="11">
    <name type="scientific">marine metagenome</name>
    <dbReference type="NCBI Taxonomy" id="408172"/>
    <lineage>
        <taxon>unclassified sequences</taxon>
        <taxon>metagenomes</taxon>
        <taxon>ecological metagenomes</taxon>
    </lineage>
</organism>
<evidence type="ECO:0000256" key="2">
    <source>
        <dbReference type="ARBA" id="ARBA00022478"/>
    </source>
</evidence>
<name>A0A381PU20_9ZZZZ</name>
<dbReference type="PANTHER" id="PTHR32248:SF4">
    <property type="entry name" value="RNA POLYMERASE SIGMA-54 FACTOR"/>
    <property type="match status" value="1"/>
</dbReference>
<evidence type="ECO:0000256" key="3">
    <source>
        <dbReference type="ARBA" id="ARBA00022679"/>
    </source>
</evidence>
<keyword evidence="5" id="KW-0805">Transcription regulation</keyword>
<protein>
    <recommendedName>
        <fullName evidence="12">RNA polymerase sigma-54 factor</fullName>
    </recommendedName>
</protein>
<reference evidence="11" key="1">
    <citation type="submission" date="2018-05" db="EMBL/GenBank/DDBJ databases">
        <authorList>
            <person name="Lanie J.A."/>
            <person name="Ng W.-L."/>
            <person name="Kazmierczak K.M."/>
            <person name="Andrzejewski T.M."/>
            <person name="Davidsen T.M."/>
            <person name="Wayne K.J."/>
            <person name="Tettelin H."/>
            <person name="Glass J.I."/>
            <person name="Rusch D."/>
            <person name="Podicherti R."/>
            <person name="Tsui H.-C.T."/>
            <person name="Winkler M.E."/>
        </authorList>
    </citation>
    <scope>NUCLEOTIDE SEQUENCE</scope>
</reference>
<proteinExistence type="inferred from homology"/>
<keyword evidence="3" id="KW-0808">Transferase</keyword>
<evidence type="ECO:0000256" key="8">
    <source>
        <dbReference type="ARBA" id="ARBA00023163"/>
    </source>
</evidence>
<comment type="similarity">
    <text evidence="1">Belongs to the sigma-54 factor family.</text>
</comment>
<dbReference type="PANTHER" id="PTHR32248">
    <property type="entry name" value="RNA POLYMERASE SIGMA-54 FACTOR"/>
    <property type="match status" value="1"/>
</dbReference>
<evidence type="ECO:0000256" key="1">
    <source>
        <dbReference type="ARBA" id="ARBA00008798"/>
    </source>
</evidence>
<evidence type="ECO:0000259" key="9">
    <source>
        <dbReference type="Pfam" id="PF04552"/>
    </source>
</evidence>
<dbReference type="PROSITE" id="PS00718">
    <property type="entry name" value="SIGMA54_2"/>
    <property type="match status" value="1"/>
</dbReference>
<dbReference type="InterPro" id="IPR000394">
    <property type="entry name" value="RNA_pol_sigma_54"/>
</dbReference>
<evidence type="ECO:0000256" key="6">
    <source>
        <dbReference type="ARBA" id="ARBA00023082"/>
    </source>
</evidence>
<dbReference type="EMBL" id="UINC01001094">
    <property type="protein sequence ID" value="SUZ70515.1"/>
    <property type="molecule type" value="Genomic_DNA"/>
</dbReference>
<dbReference type="GO" id="GO:0003677">
    <property type="term" value="F:DNA binding"/>
    <property type="evidence" value="ECO:0007669"/>
    <property type="project" value="UniProtKB-KW"/>
</dbReference>
<evidence type="ECO:0000256" key="5">
    <source>
        <dbReference type="ARBA" id="ARBA00023015"/>
    </source>
</evidence>
<dbReference type="GO" id="GO:0016779">
    <property type="term" value="F:nucleotidyltransferase activity"/>
    <property type="evidence" value="ECO:0007669"/>
    <property type="project" value="UniProtKB-KW"/>
</dbReference>
<dbReference type="InterPro" id="IPR007634">
    <property type="entry name" value="RNA_pol_sigma_54_DNA-bd"/>
</dbReference>
<gene>
    <name evidence="11" type="ORF">METZ01_LOCUS23369</name>
</gene>
<dbReference type="PRINTS" id="PR00045">
    <property type="entry name" value="SIGMA54FCT"/>
</dbReference>
<dbReference type="GO" id="GO:0006352">
    <property type="term" value="P:DNA-templated transcription initiation"/>
    <property type="evidence" value="ECO:0007669"/>
    <property type="project" value="InterPro"/>
</dbReference>
<dbReference type="PROSITE" id="PS50044">
    <property type="entry name" value="SIGMA54_3"/>
    <property type="match status" value="1"/>
</dbReference>
<evidence type="ECO:0000313" key="11">
    <source>
        <dbReference type="EMBL" id="SUZ70515.1"/>
    </source>
</evidence>
<evidence type="ECO:0000256" key="4">
    <source>
        <dbReference type="ARBA" id="ARBA00022695"/>
    </source>
</evidence>
<dbReference type="InterPro" id="IPR007046">
    <property type="entry name" value="RNA_pol_sigma_54_core-bd"/>
</dbReference>
<keyword evidence="7" id="KW-0238">DNA-binding</keyword>
<feature type="domain" description="RNA polymerase sigma factor 54 core-binding" evidence="10">
    <location>
        <begin position="105"/>
        <end position="295"/>
    </location>
</feature>
<keyword evidence="2" id="KW-0240">DNA-directed RNA polymerase</keyword>
<dbReference type="GO" id="GO:0000428">
    <property type="term" value="C:DNA-directed RNA polymerase complex"/>
    <property type="evidence" value="ECO:0007669"/>
    <property type="project" value="UniProtKB-KW"/>
</dbReference>
<evidence type="ECO:0000256" key="7">
    <source>
        <dbReference type="ARBA" id="ARBA00023125"/>
    </source>
</evidence>